<dbReference type="OrthoDB" id="79452at2759"/>
<dbReference type="GO" id="GO:0007165">
    <property type="term" value="P:signal transduction"/>
    <property type="evidence" value="ECO:0007669"/>
    <property type="project" value="InterPro"/>
</dbReference>
<dbReference type="InterPro" id="IPR008936">
    <property type="entry name" value="Rho_GTPase_activation_prot"/>
</dbReference>
<dbReference type="GO" id="GO:0005096">
    <property type="term" value="F:GTPase activator activity"/>
    <property type="evidence" value="ECO:0007669"/>
    <property type="project" value="UniProtKB-KW"/>
</dbReference>
<dbReference type="Proteomes" id="UP000673691">
    <property type="component" value="Unassembled WGS sequence"/>
</dbReference>
<dbReference type="InterPro" id="IPR050729">
    <property type="entry name" value="Rho-GAP"/>
</dbReference>
<dbReference type="SUPFAM" id="SSF48350">
    <property type="entry name" value="GTPase activation domain, GAP"/>
    <property type="match status" value="1"/>
</dbReference>
<dbReference type="PANTHER" id="PTHR23176:SF129">
    <property type="entry name" value="RHO GTPASE ACTIVATING PROTEIN AT 16F, ISOFORM E-RELATED"/>
    <property type="match status" value="1"/>
</dbReference>
<dbReference type="Pfam" id="PF00620">
    <property type="entry name" value="RhoGAP"/>
    <property type="match status" value="2"/>
</dbReference>
<dbReference type="CDD" id="cd00159">
    <property type="entry name" value="RhoGAP"/>
    <property type="match status" value="1"/>
</dbReference>
<sequence>METCVTAIKVNVDIEQISSRAKEVGWSACRIRPGDYKDLVFGVPLQFHLAFTGRDVPLVVERTAQLVEEHGMFQKGIYRVPGQRTAILRLQAEFEANPNAQLYRPPEAAAWSPTPAGLVESPSQQVVEGGDMLGTSPGPAEAAEGLGSGADYAREAGSRTPSLKSASIQGSATSFLPLNIQDIDPRPVPRGDSSAATTPGSVPPSPAEKSTLTPTGYMDHLGQHRPFQPTDDIKNVAGLLKSFLVELPEPLFSVSPGERLANSRITDHQERLDDVCARLGTIPRCNKATLKFQLEHLHRVAANKQVNSMDEKNLGIVFTPGVFGDQPASQDILLEMKNDTMLAFMIENAPAILSRPPFEQTAS</sequence>
<keyword evidence="1" id="KW-0343">GTPase activation</keyword>
<comment type="caution">
    <text evidence="4">The sequence shown here is derived from an EMBL/GenBank/DDBJ whole genome shotgun (WGS) entry which is preliminary data.</text>
</comment>
<accession>A0A8H7ZTB0</accession>
<dbReference type="AlphaFoldDB" id="A0A8H7ZTB0"/>
<dbReference type="PROSITE" id="PS50238">
    <property type="entry name" value="RHOGAP"/>
    <property type="match status" value="1"/>
</dbReference>
<dbReference type="Gene3D" id="1.10.555.10">
    <property type="entry name" value="Rho GTPase activation protein"/>
    <property type="match status" value="2"/>
</dbReference>
<protein>
    <submittedName>
        <fullName evidence="4">Rho GTPase activation protein</fullName>
    </submittedName>
</protein>
<dbReference type="InterPro" id="IPR000198">
    <property type="entry name" value="RhoGAP_dom"/>
</dbReference>
<dbReference type="GO" id="GO:0005737">
    <property type="term" value="C:cytoplasm"/>
    <property type="evidence" value="ECO:0007669"/>
    <property type="project" value="TreeGrafter"/>
</dbReference>
<reference evidence="4 5" key="1">
    <citation type="journal article" name="Sci. Rep.">
        <title>Genome-scale phylogenetic analyses confirm Olpidium as the closest living zoosporic fungus to the non-flagellated, terrestrial fungi.</title>
        <authorList>
            <person name="Chang Y."/>
            <person name="Rochon D."/>
            <person name="Sekimoto S."/>
            <person name="Wang Y."/>
            <person name="Chovatia M."/>
            <person name="Sandor L."/>
            <person name="Salamov A."/>
            <person name="Grigoriev I.V."/>
            <person name="Stajich J.E."/>
            <person name="Spatafora J.W."/>
        </authorList>
    </citation>
    <scope>NUCLEOTIDE SEQUENCE [LARGE SCALE GENOMIC DNA]</scope>
    <source>
        <strain evidence="4">S191</strain>
    </source>
</reference>
<feature type="region of interest" description="Disordered" evidence="2">
    <location>
        <begin position="107"/>
        <end position="146"/>
    </location>
</feature>
<evidence type="ECO:0000313" key="5">
    <source>
        <dbReference type="Proteomes" id="UP000673691"/>
    </source>
</evidence>
<dbReference type="EMBL" id="JAEFCI010007573">
    <property type="protein sequence ID" value="KAG5458982.1"/>
    <property type="molecule type" value="Genomic_DNA"/>
</dbReference>
<dbReference type="PANTHER" id="PTHR23176">
    <property type="entry name" value="RHO/RAC/CDC GTPASE-ACTIVATING PROTEIN"/>
    <property type="match status" value="1"/>
</dbReference>
<feature type="region of interest" description="Disordered" evidence="2">
    <location>
        <begin position="176"/>
        <end position="229"/>
    </location>
</feature>
<proteinExistence type="predicted"/>
<evidence type="ECO:0000256" key="2">
    <source>
        <dbReference type="SAM" id="MobiDB-lite"/>
    </source>
</evidence>
<keyword evidence="5" id="KW-1185">Reference proteome</keyword>
<evidence type="ECO:0000256" key="1">
    <source>
        <dbReference type="ARBA" id="ARBA00022468"/>
    </source>
</evidence>
<evidence type="ECO:0000313" key="4">
    <source>
        <dbReference type="EMBL" id="KAG5458982.1"/>
    </source>
</evidence>
<feature type="domain" description="Rho-GAP" evidence="3">
    <location>
        <begin position="43"/>
        <end position="353"/>
    </location>
</feature>
<gene>
    <name evidence="4" type="ORF">BJ554DRAFT_698</name>
</gene>
<evidence type="ECO:0000259" key="3">
    <source>
        <dbReference type="PROSITE" id="PS50238"/>
    </source>
</evidence>
<name>A0A8H7ZTB0_9FUNG</name>
<organism evidence="4 5">
    <name type="scientific">Olpidium bornovanus</name>
    <dbReference type="NCBI Taxonomy" id="278681"/>
    <lineage>
        <taxon>Eukaryota</taxon>
        <taxon>Fungi</taxon>
        <taxon>Fungi incertae sedis</taxon>
        <taxon>Olpidiomycota</taxon>
        <taxon>Olpidiomycotina</taxon>
        <taxon>Olpidiomycetes</taxon>
        <taxon>Olpidiales</taxon>
        <taxon>Olpidiaceae</taxon>
        <taxon>Olpidium</taxon>
    </lineage>
</organism>
<dbReference type="SMART" id="SM00324">
    <property type="entry name" value="RhoGAP"/>
    <property type="match status" value="1"/>
</dbReference>